<evidence type="ECO:0000259" key="3">
    <source>
        <dbReference type="Pfam" id="PF01926"/>
    </source>
</evidence>
<dbReference type="InterPro" id="IPR050755">
    <property type="entry name" value="TRAFAC_YlqF/YawG_RiboMat"/>
</dbReference>
<reference evidence="4" key="1">
    <citation type="submission" date="2021-01" db="EMBL/GenBank/DDBJ databases">
        <authorList>
            <person name="Corre E."/>
            <person name="Pelletier E."/>
            <person name="Niang G."/>
            <person name="Scheremetjew M."/>
            <person name="Finn R."/>
            <person name="Kale V."/>
            <person name="Holt S."/>
            <person name="Cochrane G."/>
            <person name="Meng A."/>
            <person name="Brown T."/>
            <person name="Cohen L."/>
        </authorList>
    </citation>
    <scope>NUCLEOTIDE SEQUENCE</scope>
    <source>
        <strain evidence="4">CCAP979/52</strain>
    </source>
</reference>
<dbReference type="PANTHER" id="PTHR11089">
    <property type="entry name" value="GTP-BINDING PROTEIN-RELATED"/>
    <property type="match status" value="1"/>
</dbReference>
<dbReference type="SUPFAM" id="SSF52540">
    <property type="entry name" value="P-loop containing nucleoside triphosphate hydrolases"/>
    <property type="match status" value="1"/>
</dbReference>
<dbReference type="InterPro" id="IPR006073">
    <property type="entry name" value="GTP-bd"/>
</dbReference>
<dbReference type="EMBL" id="HBEZ01022609">
    <property type="protein sequence ID" value="CAD8634839.1"/>
    <property type="molecule type" value="Transcribed_RNA"/>
</dbReference>
<feature type="domain" description="G" evidence="3">
    <location>
        <begin position="181"/>
        <end position="239"/>
    </location>
</feature>
<accession>A0A7S0MA02</accession>
<protein>
    <recommendedName>
        <fullName evidence="3">G domain-containing protein</fullName>
    </recommendedName>
</protein>
<organism evidence="4">
    <name type="scientific">Cryptomonas curvata</name>
    <dbReference type="NCBI Taxonomy" id="233186"/>
    <lineage>
        <taxon>Eukaryota</taxon>
        <taxon>Cryptophyceae</taxon>
        <taxon>Cryptomonadales</taxon>
        <taxon>Cryptomonadaceae</taxon>
        <taxon>Cryptomonas</taxon>
    </lineage>
</organism>
<gene>
    <name evidence="4" type="ORF">CCUR1050_LOCUS12520</name>
</gene>
<keyword evidence="1" id="KW-0547">Nucleotide-binding</keyword>
<evidence type="ECO:0000256" key="2">
    <source>
        <dbReference type="ARBA" id="ARBA00023134"/>
    </source>
</evidence>
<evidence type="ECO:0000313" key="4">
    <source>
        <dbReference type="EMBL" id="CAD8634839.1"/>
    </source>
</evidence>
<evidence type="ECO:0000256" key="1">
    <source>
        <dbReference type="ARBA" id="ARBA00022741"/>
    </source>
</evidence>
<dbReference type="PANTHER" id="PTHR11089:SF9">
    <property type="entry name" value="NUCLEOLAR GTP-BINDING PROTEIN 2"/>
    <property type="match status" value="1"/>
</dbReference>
<dbReference type="GO" id="GO:0005525">
    <property type="term" value="F:GTP binding"/>
    <property type="evidence" value="ECO:0007669"/>
    <property type="project" value="UniProtKB-KW"/>
</dbReference>
<keyword evidence="2" id="KW-0342">GTP-binding</keyword>
<name>A0A7S0MA02_9CRYP</name>
<dbReference type="Pfam" id="PF01926">
    <property type="entry name" value="MMR_HSR1"/>
    <property type="match status" value="1"/>
</dbReference>
<dbReference type="AlphaFoldDB" id="A0A7S0MA02"/>
<dbReference type="GO" id="GO:0005730">
    <property type="term" value="C:nucleolus"/>
    <property type="evidence" value="ECO:0007669"/>
    <property type="project" value="TreeGrafter"/>
</dbReference>
<proteinExistence type="predicted"/>
<dbReference type="InterPro" id="IPR027417">
    <property type="entry name" value="P-loop_NTPase"/>
</dbReference>
<sequence length="352" mass="40956">MSGFNKNMLTKKLTKDIILGTYTYIFNLTNIKEKISSKNRFPIDKVQNPHLVHFSGLKKNQSVFDCLKNTEIINRRILNEIFKTLVSSDIICLVLDVRDPIGTWSHILNDKILFFKKKLIIILNKVDLVPSWIISNWLKIFSKKFLVVAFHSNIKQSFGKNVLLKIIKNIKKENFSKKTITIGVLGYPNVGKSAFVNTIRKKIVTKTSPIPGHTKVWQIIKLSTEIYLIDSPGIVFKKSFNHNISIFRGQKMFDEKTNQHGNFIYLIKKIIGIQLEQKRCSSLKINKNKLLIFKHKYMEKIKKKGKIDNIESKMGFVSDFLSGKIPWYSPIPRPINKKLNSYFFPWVFFLDL</sequence>
<dbReference type="PRINTS" id="PR00326">
    <property type="entry name" value="GTP1OBG"/>
</dbReference>
<dbReference type="Gene3D" id="3.40.50.300">
    <property type="entry name" value="P-loop containing nucleotide triphosphate hydrolases"/>
    <property type="match status" value="1"/>
</dbReference>